<dbReference type="Pfam" id="PF10292">
    <property type="entry name" value="7TM_GPCR_Srab"/>
    <property type="match status" value="1"/>
</dbReference>
<name>A0A1I7RTW2_BURXY</name>
<dbReference type="Proteomes" id="UP000659654">
    <property type="component" value="Unassembled WGS sequence"/>
</dbReference>
<evidence type="ECO:0000256" key="1">
    <source>
        <dbReference type="ARBA" id="ARBA00004141"/>
    </source>
</evidence>
<organism evidence="7 9">
    <name type="scientific">Bursaphelenchus xylophilus</name>
    <name type="common">Pinewood nematode worm</name>
    <name type="synonym">Aphelenchoides xylophilus</name>
    <dbReference type="NCBI Taxonomy" id="6326"/>
    <lineage>
        <taxon>Eukaryota</taxon>
        <taxon>Metazoa</taxon>
        <taxon>Ecdysozoa</taxon>
        <taxon>Nematoda</taxon>
        <taxon>Chromadorea</taxon>
        <taxon>Rhabditida</taxon>
        <taxon>Tylenchina</taxon>
        <taxon>Tylenchomorpha</taxon>
        <taxon>Aphelenchoidea</taxon>
        <taxon>Aphelenchoididae</taxon>
        <taxon>Bursaphelenchus</taxon>
    </lineage>
</organism>
<dbReference type="Proteomes" id="UP000582659">
    <property type="component" value="Unassembled WGS sequence"/>
</dbReference>
<keyword evidence="4 5" id="KW-0472">Membrane</keyword>
<reference evidence="9" key="1">
    <citation type="submission" date="2016-11" db="UniProtKB">
        <authorList>
            <consortium name="WormBaseParasite"/>
        </authorList>
    </citation>
    <scope>IDENTIFICATION</scope>
</reference>
<dbReference type="GO" id="GO:0016020">
    <property type="term" value="C:membrane"/>
    <property type="evidence" value="ECO:0007669"/>
    <property type="project" value="UniProtKB-SubCell"/>
</dbReference>
<dbReference type="InterPro" id="IPR019408">
    <property type="entry name" value="7TM_GPCR_serpentine_rcpt_Srab"/>
</dbReference>
<dbReference type="EMBL" id="CAJFDI010000006">
    <property type="protein sequence ID" value="CAD5235642.1"/>
    <property type="molecule type" value="Genomic_DNA"/>
</dbReference>
<dbReference type="AlphaFoldDB" id="A0A1I7RTW2"/>
<dbReference type="PANTHER" id="PTHR31357">
    <property type="entry name" value="SERPENTINE RECEPTOR CLASS ALPHA-10"/>
    <property type="match status" value="1"/>
</dbReference>
<evidence type="ECO:0000256" key="5">
    <source>
        <dbReference type="SAM" id="Phobius"/>
    </source>
</evidence>
<dbReference type="EMBL" id="CAJFCV020000006">
    <property type="protein sequence ID" value="CAG9132145.1"/>
    <property type="molecule type" value="Genomic_DNA"/>
</dbReference>
<feature type="transmembrane region" description="Helical" evidence="5">
    <location>
        <begin position="151"/>
        <end position="173"/>
    </location>
</feature>
<evidence type="ECO:0000313" key="9">
    <source>
        <dbReference type="WBParaSite" id="BXY_0416800.1"/>
    </source>
</evidence>
<keyword evidence="8" id="KW-1185">Reference proteome</keyword>
<dbReference type="PANTHER" id="PTHR31357:SF18">
    <property type="entry name" value="SERPENTINE RECEPTOR, CLASS T"/>
    <property type="match status" value="1"/>
</dbReference>
<dbReference type="GO" id="GO:0004984">
    <property type="term" value="F:olfactory receptor activity"/>
    <property type="evidence" value="ECO:0007669"/>
    <property type="project" value="TreeGrafter"/>
</dbReference>
<feature type="transmembrane region" description="Helical" evidence="5">
    <location>
        <begin position="120"/>
        <end position="139"/>
    </location>
</feature>
<keyword evidence="3 5" id="KW-1133">Transmembrane helix</keyword>
<evidence type="ECO:0000256" key="2">
    <source>
        <dbReference type="ARBA" id="ARBA00022692"/>
    </source>
</evidence>
<evidence type="ECO:0000313" key="6">
    <source>
        <dbReference type="EMBL" id="CAD5235642.1"/>
    </source>
</evidence>
<evidence type="ECO:0000313" key="8">
    <source>
        <dbReference type="Proteomes" id="UP000659654"/>
    </source>
</evidence>
<proteinExistence type="predicted"/>
<keyword evidence="2 5" id="KW-0812">Transmembrane</keyword>
<gene>
    <name evidence="6" type="ORF">BXYJ_LOCUS15733</name>
</gene>
<dbReference type="InterPro" id="IPR051080">
    <property type="entry name" value="Nematode_rcpt-like_serp_alpha"/>
</dbReference>
<protein>
    <submittedName>
        <fullName evidence="6">(pine wood nematode) hypothetical protein</fullName>
    </submittedName>
</protein>
<sequence>MFERSAVVTAQSIMELCELAETVQGDPYIMCVQNLQLPLALLSIYAMWQITRSVRYKKVVGIASPALRTLFLIIRISFYLRAIFAFSLYVYTMLRVNFYERPCHVAWTVGECITVRIPNYFALFTVCLTHVALMVDRLGVTFYRRHYEGGWTAAFFYSTAIVSLSAVSCYHIYGQEDFRQLIFACITSSSAAQYKLVQVMITLLVLDLITAFGDTVAFYENRKRFFNKINYYEFYSLDKSMDLRENRMSIRVVLPMSIIHLSLTLPLVASFPIGRQLEWHQPTSILLYVESISLIQSLYFLMSPIILSLCYVCNEEGARDEWLGTNQQSHADEHFRQLQSQLKLQG</sequence>
<dbReference type="OrthoDB" id="5856457at2759"/>
<dbReference type="Proteomes" id="UP000095284">
    <property type="component" value="Unplaced"/>
</dbReference>
<feature type="transmembrane region" description="Helical" evidence="5">
    <location>
        <begin position="196"/>
        <end position="219"/>
    </location>
</feature>
<feature type="transmembrane region" description="Helical" evidence="5">
    <location>
        <begin position="252"/>
        <end position="273"/>
    </location>
</feature>
<comment type="subcellular location">
    <subcellularLocation>
        <location evidence="1">Membrane</location>
        <topology evidence="1">Multi-pass membrane protein</topology>
    </subcellularLocation>
</comment>
<feature type="transmembrane region" description="Helical" evidence="5">
    <location>
        <begin position="69"/>
        <end position="91"/>
    </location>
</feature>
<reference evidence="6" key="2">
    <citation type="submission" date="2020-09" db="EMBL/GenBank/DDBJ databases">
        <authorList>
            <person name="Kikuchi T."/>
        </authorList>
    </citation>
    <scope>NUCLEOTIDE SEQUENCE</scope>
    <source>
        <strain evidence="6">Ka4C1</strain>
    </source>
</reference>
<evidence type="ECO:0000256" key="3">
    <source>
        <dbReference type="ARBA" id="ARBA00022989"/>
    </source>
</evidence>
<feature type="transmembrane region" description="Helical" evidence="5">
    <location>
        <begin position="285"/>
        <end position="312"/>
    </location>
</feature>
<evidence type="ECO:0000256" key="4">
    <source>
        <dbReference type="ARBA" id="ARBA00023136"/>
    </source>
</evidence>
<dbReference type="WBParaSite" id="BXY_0416800.1">
    <property type="protein sequence ID" value="BXY_0416800.1"/>
    <property type="gene ID" value="BXY_0416800"/>
</dbReference>
<accession>A0A1I7RTW2</accession>
<evidence type="ECO:0000313" key="7">
    <source>
        <dbReference type="Proteomes" id="UP000095284"/>
    </source>
</evidence>